<reference evidence="2 3" key="1">
    <citation type="submission" date="2005-09" db="EMBL/GenBank/DDBJ databases">
        <authorList>
            <person name="Woods D.E."/>
            <person name="Nierman W.C."/>
        </authorList>
    </citation>
    <scope>NUCLEOTIDE SEQUENCE [LARGE SCALE GENOMIC DNA]</scope>
    <source>
        <strain evidence="2 3">1710b</strain>
    </source>
</reference>
<dbReference type="EMBL" id="CP000124">
    <property type="protein sequence ID" value="ABA47491.1"/>
    <property type="molecule type" value="Genomic_DNA"/>
</dbReference>
<evidence type="ECO:0000313" key="2">
    <source>
        <dbReference type="EMBL" id="ABA47491.1"/>
    </source>
</evidence>
<feature type="region of interest" description="Disordered" evidence="1">
    <location>
        <begin position="470"/>
        <end position="492"/>
    </location>
</feature>
<organism evidence="2 3">
    <name type="scientific">Burkholderia pseudomallei (strain 1710b)</name>
    <dbReference type="NCBI Taxonomy" id="320372"/>
    <lineage>
        <taxon>Bacteria</taxon>
        <taxon>Pseudomonadati</taxon>
        <taxon>Pseudomonadota</taxon>
        <taxon>Betaproteobacteria</taxon>
        <taxon>Burkholderiales</taxon>
        <taxon>Burkholderiaceae</taxon>
        <taxon>Burkholderia</taxon>
        <taxon>pseudomallei group</taxon>
    </lineage>
</organism>
<feature type="region of interest" description="Disordered" evidence="1">
    <location>
        <begin position="659"/>
        <end position="698"/>
    </location>
</feature>
<dbReference type="HOGENOM" id="CLU_292825_0_0_4"/>
<proteinExistence type="predicted"/>
<feature type="compositionally biased region" description="Basic and acidic residues" evidence="1">
    <location>
        <begin position="478"/>
        <end position="492"/>
    </location>
</feature>
<gene>
    <name evidence="2" type="ordered locus">BURPS1710b_1895</name>
</gene>
<evidence type="ECO:0000256" key="1">
    <source>
        <dbReference type="SAM" id="MobiDB-lite"/>
    </source>
</evidence>
<dbReference type="Proteomes" id="UP000002700">
    <property type="component" value="Chromosome I"/>
</dbReference>
<sequence length="1039" mass="117080">MQLTDPADRMAVDFDPRAAARVQRRMLGLHETRGNRREQRLEIALHVEVIDLARRRAPLLFDDRPVCERADALRLRIALDRELARLHRRIGDEHAPGLEHAHALGAAVQVVAQHADEAAEQRRAHHRQLARDRVQQAHRVVVAGEIALPLGIDETEVDCFRIVARGERVADRVNRAARLVGRAHLALRNGRTRGDLLETVNPRHFFDQILLDLDVEAVRRRRHAEHVAVALEREAETREDLRDFVLADLDADDPVRARRAHRNRRALRQVHDLVVDGARLAAADVENQLRDALDVLDGRRVIDAALEAMRRVGREVVFARAAADAVRPPERGFEIDVRRVERDGRAVAAHDAREALDLSAVGNHPDRLVELDRVAVQELERLAALAPAHVDAAVDLVEIEYVRRAAQLEHHVVRDVDERRHAALARALEALDHPVRRLRARVHAANHAAGEAAAQIGRGNFNGQRLGQFGQDGANVGRGERRTGNRGGLARDAEHGQAIGLVRRQLDFEDRVVEVQRLPDVLAHGRAFGQDHQAAVVFGKLQFARRAEHPLALDAAQLRQLDREGRAAFFGGRQLRADERDRHLDARRDIRRAADDLQRRAGAGVDLANVELVGIRMLDHLEHAADDDLLGRRRGRAQRLDLEPRHRQRVRQLVRRQLRVDKGSQPGFRELHGYPRSKQIRSRPGAPPRRAGRARSGTVAPLRELPQEAQIVLEEQAQILHAVAQHRQPLEAAAERETDIALGIEPHVADHGRMHLAGTGNLEPLTGVLAVLEHHVDLGRRLGEREIRRTEAHENVVALEEFLQEIRISALQVREADVLVDPQAFDLVEHRRVRRIAVDAVRAARRDHLDGRPVHSRIADLHRARVRAQQQRAAVRVLAVDVERILHRARRMILRAVQCGEVVPVGFDLGAVGHVETDRAKNLFDTLPRAHHRMEASRPGTSAGQRDVDRLGGETLVQERVGKRLAARVERGFDLLLRDIDARAFRLARLGIELAEALQQLGQRARLTEKPRLLVLERGDIRSPFERLLRVGDNLVQIH</sequence>
<dbReference type="AlphaFoldDB" id="Q3JT09"/>
<accession>Q3JT09</accession>
<dbReference type="EnsemblBacteria" id="ABA47491">
    <property type="protein sequence ID" value="ABA47491"/>
    <property type="gene ID" value="BURPS1710b_1895"/>
</dbReference>
<protein>
    <submittedName>
        <fullName evidence="2">Uncharacterized protein</fullName>
    </submittedName>
</protein>
<evidence type="ECO:0000313" key="3">
    <source>
        <dbReference type="Proteomes" id="UP000002700"/>
    </source>
</evidence>
<name>Q3JT09_BURP1</name>
<dbReference type="KEGG" id="bpm:BURPS1710b_1895"/>